<gene>
    <name evidence="12" type="ORF">PM001_LOCUS18043</name>
</gene>
<dbReference type="InterPro" id="IPR003107">
    <property type="entry name" value="HAT"/>
</dbReference>
<feature type="region of interest" description="Disordered" evidence="8">
    <location>
        <begin position="866"/>
        <end position="910"/>
    </location>
</feature>
<name>A0AAV1UHY7_9STRA</name>
<evidence type="ECO:0000256" key="2">
    <source>
        <dbReference type="ARBA" id="ARBA00008644"/>
    </source>
</evidence>
<dbReference type="GO" id="GO:0000974">
    <property type="term" value="C:Prp19 complex"/>
    <property type="evidence" value="ECO:0007669"/>
    <property type="project" value="TreeGrafter"/>
</dbReference>
<evidence type="ECO:0000256" key="4">
    <source>
        <dbReference type="ARBA" id="ARBA00022728"/>
    </source>
</evidence>
<evidence type="ECO:0000256" key="3">
    <source>
        <dbReference type="ARBA" id="ARBA00022664"/>
    </source>
</evidence>
<feature type="compositionally biased region" description="Acidic residues" evidence="8">
    <location>
        <begin position="867"/>
        <end position="880"/>
    </location>
</feature>
<comment type="subcellular location">
    <subcellularLocation>
        <location evidence="1">Nucleus</location>
    </subcellularLocation>
</comment>
<protein>
    <recommendedName>
        <fullName evidence="14">Pre-mRNA-splicing factor SYF1</fullName>
    </recommendedName>
</protein>
<dbReference type="FunFam" id="1.25.40.10:FF:000137">
    <property type="entry name" value="Pre-mRNA-splicing factor syf1"/>
    <property type="match status" value="1"/>
</dbReference>
<dbReference type="Gene3D" id="1.25.40.10">
    <property type="entry name" value="Tetratricopeptide repeat domain"/>
    <property type="match status" value="5"/>
</dbReference>
<evidence type="ECO:0000259" key="9">
    <source>
        <dbReference type="Pfam" id="PF23220"/>
    </source>
</evidence>
<dbReference type="InterPro" id="IPR011990">
    <property type="entry name" value="TPR-like_helical_dom_sf"/>
</dbReference>
<dbReference type="FunFam" id="1.25.40.10:FF:000023">
    <property type="entry name" value="Pre-mRNA-splicing factor SYF1"/>
    <property type="match status" value="1"/>
</dbReference>
<dbReference type="InterPro" id="IPR055430">
    <property type="entry name" value="HAT_Syf1_CNRKL1_C"/>
</dbReference>
<dbReference type="Proteomes" id="UP001162060">
    <property type="component" value="Unassembled WGS sequence"/>
</dbReference>
<dbReference type="Pfam" id="PF23233">
    <property type="entry name" value="HAT_Syf1_CNRKL1_N"/>
    <property type="match status" value="1"/>
</dbReference>
<evidence type="ECO:0000313" key="12">
    <source>
        <dbReference type="EMBL" id="CAK7932893.1"/>
    </source>
</evidence>
<dbReference type="PANTHER" id="PTHR11246:SF5">
    <property type="entry name" value="PRE-MRNA-SPLICING FACTOR SYF1"/>
    <property type="match status" value="1"/>
</dbReference>
<dbReference type="EMBL" id="CAKLBY020000192">
    <property type="protein sequence ID" value="CAK7932893.1"/>
    <property type="molecule type" value="Genomic_DNA"/>
</dbReference>
<evidence type="ECO:0000256" key="5">
    <source>
        <dbReference type="ARBA" id="ARBA00022737"/>
    </source>
</evidence>
<dbReference type="SUPFAM" id="SSF48452">
    <property type="entry name" value="TPR-like"/>
    <property type="match status" value="5"/>
</dbReference>
<keyword evidence="5" id="KW-0677">Repeat</keyword>
<dbReference type="InterPro" id="IPR056350">
    <property type="entry name" value="HAT_Syf1_central"/>
</dbReference>
<dbReference type="InterPro" id="IPR045075">
    <property type="entry name" value="Syf1-like"/>
</dbReference>
<feature type="domain" description="Pre-mRNA-splicing factor Syf1-like N-terminal HAT-repeats" evidence="11">
    <location>
        <begin position="57"/>
        <end position="212"/>
    </location>
</feature>
<accession>A0AAV1UHY7</accession>
<comment type="caution">
    <text evidence="12">The sequence shown here is derived from an EMBL/GenBank/DDBJ whole genome shotgun (WGS) entry which is preliminary data.</text>
</comment>
<feature type="domain" description="Pre-mRNA-splicing factor Syf1/CRNKL1-like C-terminal HAT-repeats" evidence="10">
    <location>
        <begin position="436"/>
        <end position="831"/>
    </location>
</feature>
<organism evidence="12 13">
    <name type="scientific">Peronospora matthiolae</name>
    <dbReference type="NCBI Taxonomy" id="2874970"/>
    <lineage>
        <taxon>Eukaryota</taxon>
        <taxon>Sar</taxon>
        <taxon>Stramenopiles</taxon>
        <taxon>Oomycota</taxon>
        <taxon>Peronosporomycetes</taxon>
        <taxon>Peronosporales</taxon>
        <taxon>Peronosporaceae</taxon>
        <taxon>Peronospora</taxon>
    </lineage>
</organism>
<keyword evidence="4" id="KW-0747">Spliceosome</keyword>
<reference evidence="12" key="1">
    <citation type="submission" date="2024-01" db="EMBL/GenBank/DDBJ databases">
        <authorList>
            <person name="Webb A."/>
        </authorList>
    </citation>
    <scope>NUCLEOTIDE SEQUENCE</scope>
    <source>
        <strain evidence="12">Pm1</strain>
    </source>
</reference>
<evidence type="ECO:0000256" key="6">
    <source>
        <dbReference type="ARBA" id="ARBA00023187"/>
    </source>
</evidence>
<evidence type="ECO:0000256" key="7">
    <source>
        <dbReference type="ARBA" id="ARBA00023242"/>
    </source>
</evidence>
<keyword evidence="3" id="KW-0507">mRNA processing</keyword>
<evidence type="ECO:0000259" key="11">
    <source>
        <dbReference type="Pfam" id="PF23233"/>
    </source>
</evidence>
<dbReference type="PANTHER" id="PTHR11246">
    <property type="entry name" value="PRE-MRNA SPLICING FACTOR"/>
    <property type="match status" value="1"/>
</dbReference>
<keyword evidence="6" id="KW-0508">mRNA splicing</keyword>
<evidence type="ECO:0000256" key="1">
    <source>
        <dbReference type="ARBA" id="ARBA00004123"/>
    </source>
</evidence>
<dbReference type="GO" id="GO:0071007">
    <property type="term" value="C:U2-type catalytic step 2 spliceosome"/>
    <property type="evidence" value="ECO:0007669"/>
    <property type="project" value="TreeGrafter"/>
</dbReference>
<proteinExistence type="inferred from homology"/>
<dbReference type="GO" id="GO:0000349">
    <property type="term" value="P:generation of catalytic spliceosome for first transesterification step"/>
    <property type="evidence" value="ECO:0007669"/>
    <property type="project" value="TreeGrafter"/>
</dbReference>
<evidence type="ECO:0000259" key="10">
    <source>
        <dbReference type="Pfam" id="PF23231"/>
    </source>
</evidence>
<evidence type="ECO:0000256" key="8">
    <source>
        <dbReference type="SAM" id="MobiDB-lite"/>
    </source>
</evidence>
<dbReference type="Pfam" id="PF23220">
    <property type="entry name" value="HAT_Syf1_M"/>
    <property type="match status" value="1"/>
</dbReference>
<dbReference type="SMART" id="SM00386">
    <property type="entry name" value="HAT"/>
    <property type="match status" value="11"/>
</dbReference>
<comment type="similarity">
    <text evidence="2">Belongs to the crooked-neck family.</text>
</comment>
<dbReference type="Pfam" id="PF23231">
    <property type="entry name" value="HAT_Syf1_CNRKL1_C"/>
    <property type="match status" value="1"/>
</dbReference>
<dbReference type="InterPro" id="IPR055433">
    <property type="entry name" value="HAT_Syf1-like_N"/>
</dbReference>
<sequence>MREPLNKTRLGFAAVATGRGDDSRTIFTCTTFTFVHDTKLRLATSSANMQENDALSEYEEEAVRQPFAVQTWTSYLAALSDAPVTTRYTVYERGLQSLPRSYKLWKMYLDDMHGVQVRGQRVDSSLYAQLVALYERALAQLSTMPRLWLDYLSVLQEMHVVTARRHVFDRALRALPITQHHRAWALYLAFVKEIGVPRTAVRVYKRYLMLEPSKRGELVDYLVSVELYGEASLQLVTLIETSQEKEMSTDRTPHSMWMQLCDMVSQHPTRVAKSLDVEAILRSGMAQFRDEAGRLWCSLATYFVRLGMFESARDVYEEGICTVLTVRDFSMIFDAYVKFIEAMLTAEMALAAEENEEDEEDDTDMDDDRIDHQAQVDRLLKIYEDVAERRPLLLNSVLLRQNPHNVREWEKRIGLVKSDLPKAIRTYAEAVQTVDPTKSGGRLPTLWIQFAKFYEKHGDLTNARVIFGKAVSVDWSNPQELAAVYCEWTELELRHENFDTALEIVRNACAVPASHTIRVRKQQALTTKDTVHLSVKLWTLRLDMEESLGDLESTRAAYDAVFELRIITPQMVLNFAAYLEENKYFEESFRVYERGLALFPKFPHAGVLWETYLTKFVERYAGAKIERTRDLYEQAICAAPAKSVYRFYDKFADFEEQHGMLRNVMTIYERASDAVPDDDKLALYDKYIKKAQKFFGVAKVRDVYKSGVAKLPDKCVPHLCLKFAQMETKLGEIDRARAIYAHASQFCDPRLYETSFWKVWHEFEVSHGSEHTFLEMLRIKRSVVAQYSQVNYVASEIPAHDGKSSKIAGMVAASIPVSAIPGDAMAALEAQLDVPAAELDAGKKRKVETSESEMERNVRQKQVVEIANEEEIDLDDEGSDDEGRTEIVAGGSETVEHELPSTLLGSSVKA</sequence>
<dbReference type="GO" id="GO:0071014">
    <property type="term" value="C:post-mRNA release spliceosomal complex"/>
    <property type="evidence" value="ECO:0007669"/>
    <property type="project" value="TreeGrafter"/>
</dbReference>
<evidence type="ECO:0008006" key="14">
    <source>
        <dbReference type="Google" id="ProtNLM"/>
    </source>
</evidence>
<keyword evidence="7" id="KW-0539">Nucleus</keyword>
<dbReference type="AlphaFoldDB" id="A0AAV1UHY7"/>
<feature type="domain" description="Pre-mRNA-splicing factor SYF1 central HAT repeats" evidence="9">
    <location>
        <begin position="217"/>
        <end position="434"/>
    </location>
</feature>
<evidence type="ECO:0000313" key="13">
    <source>
        <dbReference type="Proteomes" id="UP001162060"/>
    </source>
</evidence>